<evidence type="ECO:0000313" key="2">
    <source>
        <dbReference type="Proteomes" id="UP001185015"/>
    </source>
</evidence>
<keyword evidence="2" id="KW-1185">Reference proteome</keyword>
<dbReference type="EMBL" id="JAVDQI010000012">
    <property type="protein sequence ID" value="MDR6223800.1"/>
    <property type="molecule type" value="Genomic_DNA"/>
</dbReference>
<proteinExistence type="predicted"/>
<reference evidence="1 2" key="1">
    <citation type="submission" date="2023-07" db="EMBL/GenBank/DDBJ databases">
        <title>Genomic Encyclopedia of Type Strains, Phase IV (KMG-IV): sequencing the most valuable type-strain genomes for metagenomic binning, comparative biology and taxonomic classification.</title>
        <authorList>
            <person name="Goeker M."/>
        </authorList>
    </citation>
    <scope>NUCLEOTIDE SEQUENCE [LARGE SCALE GENOMIC DNA]</scope>
    <source>
        <strain evidence="1 2">DSM 17273</strain>
    </source>
</reference>
<dbReference type="AlphaFoldDB" id="A0AA90U0V8"/>
<accession>A0AA90U0V8</accession>
<gene>
    <name evidence="1" type="ORF">J2750_002277</name>
</gene>
<evidence type="ECO:0000313" key="1">
    <source>
        <dbReference type="EMBL" id="MDR6223800.1"/>
    </source>
</evidence>
<dbReference type="Proteomes" id="UP001185015">
    <property type="component" value="Unassembled WGS sequence"/>
</dbReference>
<organism evidence="1 2">
    <name type="scientific">Methanococcoides alaskense</name>
    <dbReference type="NCBI Taxonomy" id="325778"/>
    <lineage>
        <taxon>Archaea</taxon>
        <taxon>Methanobacteriati</taxon>
        <taxon>Methanobacteriota</taxon>
        <taxon>Stenosarchaea group</taxon>
        <taxon>Methanomicrobia</taxon>
        <taxon>Methanosarcinales</taxon>
        <taxon>Methanosarcinaceae</taxon>
        <taxon>Methanococcoides</taxon>
    </lineage>
</organism>
<sequence>MGIEVTYDSTEAIGQFMGQAIELLGKSCIHRR</sequence>
<name>A0AA90U0V8_9EURY</name>
<protein>
    <submittedName>
        <fullName evidence="1">Uncharacterized protein</fullName>
    </submittedName>
</protein>
<comment type="caution">
    <text evidence="1">The sequence shown here is derived from an EMBL/GenBank/DDBJ whole genome shotgun (WGS) entry which is preliminary data.</text>
</comment>